<dbReference type="EMBL" id="AUPZ01000013">
    <property type="protein sequence ID" value="EQB35413.1"/>
    <property type="molecule type" value="Genomic_DNA"/>
</dbReference>
<dbReference type="CDD" id="cd01949">
    <property type="entry name" value="GGDEF"/>
    <property type="match status" value="1"/>
</dbReference>
<dbReference type="GO" id="GO:0043709">
    <property type="term" value="P:cell adhesion involved in single-species biofilm formation"/>
    <property type="evidence" value="ECO:0007669"/>
    <property type="project" value="TreeGrafter"/>
</dbReference>
<evidence type="ECO:0000259" key="2">
    <source>
        <dbReference type="PROSITE" id="PS50887"/>
    </source>
</evidence>
<dbReference type="PATRIC" id="fig|1172190.3.peg.1737"/>
<dbReference type="InterPro" id="IPR029787">
    <property type="entry name" value="Nucleotide_cyclase"/>
</dbReference>
<dbReference type="GO" id="GO:1902201">
    <property type="term" value="P:negative regulation of bacterial-type flagellum-dependent cell motility"/>
    <property type="evidence" value="ECO:0007669"/>
    <property type="project" value="TreeGrafter"/>
</dbReference>
<dbReference type="STRING" id="1172190.M947_09020"/>
<dbReference type="Proteomes" id="UP000015520">
    <property type="component" value="Unassembled WGS sequence"/>
</dbReference>
<keyword evidence="4" id="KW-1185">Reference proteome</keyword>
<dbReference type="Pfam" id="PF00990">
    <property type="entry name" value="GGDEF"/>
    <property type="match status" value="1"/>
</dbReference>
<dbReference type="PANTHER" id="PTHR45138:SF6">
    <property type="entry name" value="DIGUANYLATE CYCLASE DGCN"/>
    <property type="match status" value="1"/>
</dbReference>
<dbReference type="PROSITE" id="PS50887">
    <property type="entry name" value="GGDEF"/>
    <property type="match status" value="1"/>
</dbReference>
<reference evidence="3 4" key="1">
    <citation type="submission" date="2013-07" db="EMBL/GenBank/DDBJ databases">
        <title>Sulfurimonas hongkongensis AST-10 Genome Sequencing.</title>
        <authorList>
            <person name="Cai L."/>
            <person name="Zhang T."/>
        </authorList>
    </citation>
    <scope>NUCLEOTIDE SEQUENCE [LARGE SCALE GENOMIC DNA]</scope>
    <source>
        <strain evidence="3 4">AST-10</strain>
    </source>
</reference>
<dbReference type="GO" id="GO:0005886">
    <property type="term" value="C:plasma membrane"/>
    <property type="evidence" value="ECO:0007669"/>
    <property type="project" value="TreeGrafter"/>
</dbReference>
<dbReference type="GO" id="GO:0052621">
    <property type="term" value="F:diguanylate cyclase activity"/>
    <property type="evidence" value="ECO:0007669"/>
    <property type="project" value="UniProtKB-EC"/>
</dbReference>
<dbReference type="InterPro" id="IPR000160">
    <property type="entry name" value="GGDEF_dom"/>
</dbReference>
<name>T0KQ56_9BACT</name>
<organism evidence="3 4">
    <name type="scientific">Sulfurimonas hongkongensis</name>
    <dbReference type="NCBI Taxonomy" id="1172190"/>
    <lineage>
        <taxon>Bacteria</taxon>
        <taxon>Pseudomonadati</taxon>
        <taxon>Campylobacterota</taxon>
        <taxon>Epsilonproteobacteria</taxon>
        <taxon>Campylobacterales</taxon>
        <taxon>Sulfurimonadaceae</taxon>
        <taxon>Sulfurimonas</taxon>
    </lineage>
</organism>
<evidence type="ECO:0000313" key="4">
    <source>
        <dbReference type="Proteomes" id="UP000015520"/>
    </source>
</evidence>
<dbReference type="AlphaFoldDB" id="T0KQ56"/>
<dbReference type="SMART" id="SM00267">
    <property type="entry name" value="GGDEF"/>
    <property type="match status" value="1"/>
</dbReference>
<proteinExistence type="predicted"/>
<accession>T0KQ56</accession>
<dbReference type="NCBIfam" id="TIGR00254">
    <property type="entry name" value="GGDEF"/>
    <property type="match status" value="1"/>
</dbReference>
<feature type="domain" description="GGDEF" evidence="2">
    <location>
        <begin position="145"/>
        <end position="273"/>
    </location>
</feature>
<dbReference type="eggNOG" id="COG2199">
    <property type="taxonomic scope" value="Bacteria"/>
</dbReference>
<gene>
    <name evidence="3" type="ORF">M947_09020</name>
</gene>
<dbReference type="EC" id="2.7.7.65" evidence="1"/>
<comment type="caution">
    <text evidence="3">The sequence shown here is derived from an EMBL/GenBank/DDBJ whole genome shotgun (WGS) entry which is preliminary data.</text>
</comment>
<sequence>MHSNNDILKIISSQTKSSINEISVVTPSMYAAIFSKFANAHGTVLGNESELAKNLLINECAHLTSLQDQASKSAMQLSKSTSKAISAIKEKDDKLLENVLEETQKLRLEVEKLKESVYKDTLTNVQNRKWLNDNFLKDDAQKFRDSGTLAIVDLNYFKIINDTFGHVIGDKVLIYIASELKKTRNSIVRYGGDEFILLFDKNVSAQKAKEILDELREKILSKRLKAKEEMFQVSFSFGVSEYEASQKFSNIIEKADKNMYEDKMAIKQRVTGI</sequence>
<dbReference type="InterPro" id="IPR050469">
    <property type="entry name" value="Diguanylate_Cyclase"/>
</dbReference>
<dbReference type="PANTHER" id="PTHR45138">
    <property type="entry name" value="REGULATORY COMPONENTS OF SENSORY TRANSDUCTION SYSTEM"/>
    <property type="match status" value="1"/>
</dbReference>
<dbReference type="InterPro" id="IPR043128">
    <property type="entry name" value="Rev_trsase/Diguanyl_cyclase"/>
</dbReference>
<dbReference type="Gene3D" id="3.30.70.270">
    <property type="match status" value="1"/>
</dbReference>
<evidence type="ECO:0000313" key="3">
    <source>
        <dbReference type="EMBL" id="EQB35413.1"/>
    </source>
</evidence>
<protein>
    <recommendedName>
        <fullName evidence="1">diguanylate cyclase</fullName>
        <ecNumber evidence="1">2.7.7.65</ecNumber>
    </recommendedName>
</protein>
<evidence type="ECO:0000256" key="1">
    <source>
        <dbReference type="ARBA" id="ARBA00012528"/>
    </source>
</evidence>
<dbReference type="RefSeq" id="WP_021288052.1">
    <property type="nucleotide sequence ID" value="NZ_AUPZ01000013.1"/>
</dbReference>
<dbReference type="SUPFAM" id="SSF55073">
    <property type="entry name" value="Nucleotide cyclase"/>
    <property type="match status" value="1"/>
</dbReference>
<dbReference type="OrthoDB" id="5445305at2"/>